<sequence>MTAIIYRESAMRDFVGYGANPPHAGWPDGARIALNVVLNYEEGSEYAITEGDGRVEVGLAEAPGGRLPPGERDIAFETMYEYGSRVGFWRIHRLMQERNLPMTVFGCAVALERNPAAAQAIAEAGHDICCHGWRWVEHFRLSQSEERDHIRRAVASIRSLTGQRPEGWYCRYGPSANTRRLLVEEGGFLYDSDAYNDELPYWVTEMGRPHLVVPYTMDSNDGKFCHPAGFATGSDFFEYLRATFDVLYAEGAAAPKMMSVGLHCRITGRPARSEGFARFLDYVMKREGVWICRRLDIAKHWIAVHPHRP</sequence>
<comment type="similarity">
    <text evidence="2">Belongs to the polysaccharide deacetylase family.</text>
</comment>
<dbReference type="InterPro" id="IPR002509">
    <property type="entry name" value="NODB_dom"/>
</dbReference>
<dbReference type="CDD" id="cd10977">
    <property type="entry name" value="CE4_PuuE_SpCDA1"/>
    <property type="match status" value="1"/>
</dbReference>
<gene>
    <name evidence="6" type="ORF">FHP25_09235</name>
</gene>
<protein>
    <recommendedName>
        <fullName evidence="3">Chitooligosaccharide deacetylase</fullName>
    </recommendedName>
    <alternativeName>
        <fullName evidence="4">Nodulation protein B</fullName>
    </alternativeName>
</protein>
<evidence type="ECO:0000256" key="1">
    <source>
        <dbReference type="ARBA" id="ARBA00003236"/>
    </source>
</evidence>
<dbReference type="InterPro" id="IPR017625">
    <property type="entry name" value="PuuE"/>
</dbReference>
<dbReference type="GO" id="GO:0016810">
    <property type="term" value="F:hydrolase activity, acting on carbon-nitrogen (but not peptide) bonds"/>
    <property type="evidence" value="ECO:0007669"/>
    <property type="project" value="InterPro"/>
</dbReference>
<dbReference type="Gene3D" id="3.20.20.370">
    <property type="entry name" value="Glycoside hydrolase/deacetylase"/>
    <property type="match status" value="1"/>
</dbReference>
<dbReference type="SUPFAM" id="SSF88713">
    <property type="entry name" value="Glycoside hydrolase/deacetylase"/>
    <property type="match status" value="1"/>
</dbReference>
<dbReference type="PANTHER" id="PTHR43123">
    <property type="entry name" value="POLYSACCHARIDE DEACETYLASE-RELATED"/>
    <property type="match status" value="1"/>
</dbReference>
<name>A0A5C8PQF8_9HYPH</name>
<comment type="function">
    <text evidence="1">Is involved in generating a small heat-stable compound (Nod), an acylated oligomer of N-acetylglucosamine, that stimulates mitosis in various plant protoplasts.</text>
</comment>
<dbReference type="PANTHER" id="PTHR43123:SF1">
    <property type="entry name" value="POLYSACCHARIDE DEACETYLASE-RELATED"/>
    <property type="match status" value="1"/>
</dbReference>
<evidence type="ECO:0000256" key="4">
    <source>
        <dbReference type="ARBA" id="ARBA00032976"/>
    </source>
</evidence>
<keyword evidence="7" id="KW-1185">Reference proteome</keyword>
<accession>A0A5C8PQF8</accession>
<dbReference type="InterPro" id="IPR011330">
    <property type="entry name" value="Glyco_hydro/deAcase_b/a-brl"/>
</dbReference>
<evidence type="ECO:0000256" key="3">
    <source>
        <dbReference type="ARBA" id="ARBA00020071"/>
    </source>
</evidence>
<reference evidence="6 7" key="1">
    <citation type="submission" date="2019-06" db="EMBL/GenBank/DDBJ databases">
        <title>New taxonomy in bacterial strain CC-CFT640, isolated from vineyard.</title>
        <authorList>
            <person name="Lin S.-Y."/>
            <person name="Tsai C.-F."/>
            <person name="Young C.-C."/>
        </authorList>
    </citation>
    <scope>NUCLEOTIDE SEQUENCE [LARGE SCALE GENOMIC DNA]</scope>
    <source>
        <strain evidence="6 7">CC-CFT640</strain>
    </source>
</reference>
<organism evidence="6 7">
    <name type="scientific">Vineibacter terrae</name>
    <dbReference type="NCBI Taxonomy" id="2586908"/>
    <lineage>
        <taxon>Bacteria</taxon>
        <taxon>Pseudomonadati</taxon>
        <taxon>Pseudomonadota</taxon>
        <taxon>Alphaproteobacteria</taxon>
        <taxon>Hyphomicrobiales</taxon>
        <taxon>Vineibacter</taxon>
    </lineage>
</organism>
<dbReference type="GO" id="GO:0005975">
    <property type="term" value="P:carbohydrate metabolic process"/>
    <property type="evidence" value="ECO:0007669"/>
    <property type="project" value="InterPro"/>
</dbReference>
<dbReference type="Proteomes" id="UP000321638">
    <property type="component" value="Unassembled WGS sequence"/>
</dbReference>
<dbReference type="PROSITE" id="PS51677">
    <property type="entry name" value="NODB"/>
    <property type="match status" value="1"/>
</dbReference>
<dbReference type="OrthoDB" id="9787041at2"/>
<evidence type="ECO:0000259" key="5">
    <source>
        <dbReference type="PROSITE" id="PS51677"/>
    </source>
</evidence>
<evidence type="ECO:0000313" key="6">
    <source>
        <dbReference type="EMBL" id="TXL77604.1"/>
    </source>
</evidence>
<feature type="domain" description="NodB homology" evidence="5">
    <location>
        <begin position="72"/>
        <end position="292"/>
    </location>
</feature>
<evidence type="ECO:0000256" key="2">
    <source>
        <dbReference type="ARBA" id="ARBA00010973"/>
    </source>
</evidence>
<dbReference type="Pfam" id="PF01522">
    <property type="entry name" value="Polysacc_deac_1"/>
    <property type="match status" value="1"/>
</dbReference>
<dbReference type="AlphaFoldDB" id="A0A5C8PQF8"/>
<comment type="caution">
    <text evidence="6">The sequence shown here is derived from an EMBL/GenBank/DDBJ whole genome shotgun (WGS) entry which is preliminary data.</text>
</comment>
<proteinExistence type="inferred from homology"/>
<evidence type="ECO:0000313" key="7">
    <source>
        <dbReference type="Proteomes" id="UP000321638"/>
    </source>
</evidence>
<dbReference type="EMBL" id="VDUZ01000008">
    <property type="protein sequence ID" value="TXL77604.1"/>
    <property type="molecule type" value="Genomic_DNA"/>
</dbReference>